<evidence type="ECO:0000256" key="1">
    <source>
        <dbReference type="ARBA" id="ARBA00006654"/>
    </source>
</evidence>
<dbReference type="InterPro" id="IPR029052">
    <property type="entry name" value="Metallo-depent_PP-like"/>
</dbReference>
<accession>A0AAJ6YNF9</accession>
<dbReference type="PRINTS" id="PR01607">
    <property type="entry name" value="APYRASEFAMLY"/>
</dbReference>
<dbReference type="Proteomes" id="UP000695007">
    <property type="component" value="Unplaced"/>
</dbReference>
<dbReference type="CDD" id="cd07409">
    <property type="entry name" value="MPP_CD73_N"/>
    <property type="match status" value="1"/>
</dbReference>
<evidence type="ECO:0000259" key="7">
    <source>
        <dbReference type="Pfam" id="PF00149"/>
    </source>
</evidence>
<evidence type="ECO:0000256" key="3">
    <source>
        <dbReference type="ARBA" id="ARBA00022729"/>
    </source>
</evidence>
<sequence>MLKLAGVCYLMLNISILLSLETRNNFFELIIVHYSDFHGRFIPIAPDGGFCYDQEKCVGGIARVSTIVHHLKQQHPNAILLNAGDCFQGTLYYDIYRDNITAYFMNKLPHDAITIGNHDFDDEICGLASFMNELRAPKVLTNLDSTDEYLLQNLYTNSTVILKSTKGIGVIGVITSDTDKISKYTGKLKFLNAVETINLEAKKLKFNGINIIIVLSHCGIAYDKIIAANCPDVDVIVGGHSHILLYNGIPPSNEIPYDRYPIVITQTKYNRKVLIVHSGAFTKYMGNIRIVFDENDEVKFWKGNPIYLDSNVKEDCLIIDELQSWKAGVDRIGKEKIGQALVFLNNSCDSGECNLANLITDAMVYKYNSNASISLINANSIQSSIPAGPILYENIYMVAPYNNTWDLIELQGKYLLEALEENVAASSSNTSFINSKLLHWSGLKVTYNLTNNKDRVIDVKVRCFHCLNKVFEALEPHKRYPIVIPSYIVSNTIIKKQINKVIGKTSDLANIVNYIKKIDVVDIGNESRMIFV</sequence>
<evidence type="ECO:0000256" key="4">
    <source>
        <dbReference type="ARBA" id="ARBA00022741"/>
    </source>
</evidence>
<dbReference type="InterPro" id="IPR006179">
    <property type="entry name" value="5_nucleotidase/apyrase"/>
</dbReference>
<feature type="domain" description="Calcineurin-like phosphoesterase" evidence="7">
    <location>
        <begin position="31"/>
        <end position="243"/>
    </location>
</feature>
<proteinExistence type="inferred from homology"/>
<dbReference type="GeneID" id="105364939"/>
<dbReference type="FunFam" id="3.60.21.10:FF:000020">
    <property type="entry name" value="NT5E isoform 4"/>
    <property type="match status" value="1"/>
</dbReference>
<keyword evidence="3 6" id="KW-0732">Signal</keyword>
<keyword evidence="2" id="KW-0479">Metal-binding</keyword>
<dbReference type="GO" id="GO:0008253">
    <property type="term" value="F:5'-nucleotidase activity"/>
    <property type="evidence" value="ECO:0007669"/>
    <property type="project" value="TreeGrafter"/>
</dbReference>
<name>A0AAJ6YNF9_9HYME</name>
<dbReference type="Gene3D" id="3.60.21.10">
    <property type="match status" value="1"/>
</dbReference>
<dbReference type="Pfam" id="PF02872">
    <property type="entry name" value="5_nucleotid_C"/>
    <property type="match status" value="1"/>
</dbReference>
<dbReference type="AlphaFoldDB" id="A0AAJ6YNF9"/>
<protein>
    <submittedName>
        <fullName evidence="10">Apyrase-like</fullName>
    </submittedName>
</protein>
<reference evidence="10" key="1">
    <citation type="submission" date="2025-08" db="UniProtKB">
        <authorList>
            <consortium name="RefSeq"/>
        </authorList>
    </citation>
    <scope>IDENTIFICATION</scope>
</reference>
<dbReference type="InterPro" id="IPR004843">
    <property type="entry name" value="Calcineurin-like_PHP"/>
</dbReference>
<dbReference type="SUPFAM" id="SSF56300">
    <property type="entry name" value="Metallo-dependent phosphatases"/>
    <property type="match status" value="1"/>
</dbReference>
<dbReference type="KEGG" id="csol:105364939"/>
<feature type="domain" description="5'-Nucleotidase C-terminal" evidence="8">
    <location>
        <begin position="337"/>
        <end position="490"/>
    </location>
</feature>
<dbReference type="GO" id="GO:0000166">
    <property type="term" value="F:nucleotide binding"/>
    <property type="evidence" value="ECO:0007669"/>
    <property type="project" value="UniProtKB-KW"/>
</dbReference>
<keyword evidence="5 6" id="KW-0378">Hydrolase</keyword>
<gene>
    <name evidence="10" type="primary">LOC105364939</name>
</gene>
<dbReference type="PANTHER" id="PTHR11575:SF32">
    <property type="entry name" value="APYRASE-LIKE PROTEIN"/>
    <property type="match status" value="1"/>
</dbReference>
<evidence type="ECO:0000256" key="6">
    <source>
        <dbReference type="RuleBase" id="RU362119"/>
    </source>
</evidence>
<evidence type="ECO:0000256" key="5">
    <source>
        <dbReference type="ARBA" id="ARBA00022801"/>
    </source>
</evidence>
<dbReference type="PANTHER" id="PTHR11575">
    <property type="entry name" value="5'-NUCLEOTIDASE-RELATED"/>
    <property type="match status" value="1"/>
</dbReference>
<dbReference type="RefSeq" id="XP_011501279.1">
    <property type="nucleotide sequence ID" value="XM_011502977.1"/>
</dbReference>
<dbReference type="InterPro" id="IPR008334">
    <property type="entry name" value="5'-Nucleotdase_C"/>
</dbReference>
<dbReference type="GO" id="GO:0046872">
    <property type="term" value="F:metal ion binding"/>
    <property type="evidence" value="ECO:0007669"/>
    <property type="project" value="UniProtKB-KW"/>
</dbReference>
<evidence type="ECO:0000256" key="2">
    <source>
        <dbReference type="ARBA" id="ARBA00022723"/>
    </source>
</evidence>
<feature type="signal peptide" evidence="6">
    <location>
        <begin position="1"/>
        <end position="19"/>
    </location>
</feature>
<dbReference type="Pfam" id="PF00149">
    <property type="entry name" value="Metallophos"/>
    <property type="match status" value="1"/>
</dbReference>
<dbReference type="GO" id="GO:0006196">
    <property type="term" value="P:AMP catabolic process"/>
    <property type="evidence" value="ECO:0007669"/>
    <property type="project" value="TreeGrafter"/>
</dbReference>
<keyword evidence="9" id="KW-1185">Reference proteome</keyword>
<organism evidence="9 10">
    <name type="scientific">Ceratosolen solmsi marchali</name>
    <dbReference type="NCBI Taxonomy" id="326594"/>
    <lineage>
        <taxon>Eukaryota</taxon>
        <taxon>Metazoa</taxon>
        <taxon>Ecdysozoa</taxon>
        <taxon>Arthropoda</taxon>
        <taxon>Hexapoda</taxon>
        <taxon>Insecta</taxon>
        <taxon>Pterygota</taxon>
        <taxon>Neoptera</taxon>
        <taxon>Endopterygota</taxon>
        <taxon>Hymenoptera</taxon>
        <taxon>Apocrita</taxon>
        <taxon>Proctotrupomorpha</taxon>
        <taxon>Chalcidoidea</taxon>
        <taxon>Agaonidae</taxon>
        <taxon>Agaoninae</taxon>
        <taxon>Ceratosolen</taxon>
    </lineage>
</organism>
<evidence type="ECO:0000313" key="10">
    <source>
        <dbReference type="RefSeq" id="XP_011501279.1"/>
    </source>
</evidence>
<comment type="similarity">
    <text evidence="1 6">Belongs to the 5'-nucleotidase family.</text>
</comment>
<evidence type="ECO:0000313" key="9">
    <source>
        <dbReference type="Proteomes" id="UP000695007"/>
    </source>
</evidence>
<feature type="chain" id="PRO_5042318051" evidence="6">
    <location>
        <begin position="20"/>
        <end position="532"/>
    </location>
</feature>
<keyword evidence="4 6" id="KW-0547">Nucleotide-binding</keyword>
<dbReference type="GO" id="GO:0005886">
    <property type="term" value="C:plasma membrane"/>
    <property type="evidence" value="ECO:0007669"/>
    <property type="project" value="TreeGrafter"/>
</dbReference>
<dbReference type="Gene3D" id="3.90.780.10">
    <property type="entry name" value="5'-Nucleotidase, C-terminal domain"/>
    <property type="match status" value="1"/>
</dbReference>
<dbReference type="InterPro" id="IPR036907">
    <property type="entry name" value="5'-Nucleotdase_C_sf"/>
</dbReference>
<evidence type="ECO:0000259" key="8">
    <source>
        <dbReference type="Pfam" id="PF02872"/>
    </source>
</evidence>
<dbReference type="SUPFAM" id="SSF55816">
    <property type="entry name" value="5'-nucleotidase (syn. UDP-sugar hydrolase), C-terminal domain"/>
    <property type="match status" value="1"/>
</dbReference>